<feature type="transmembrane region" description="Helical" evidence="6">
    <location>
        <begin position="178"/>
        <end position="199"/>
    </location>
</feature>
<dbReference type="AlphaFoldDB" id="F9GGH8"/>
<dbReference type="OrthoDB" id="422206at2759"/>
<dbReference type="SUPFAM" id="SSF103473">
    <property type="entry name" value="MFS general substrate transporter"/>
    <property type="match status" value="1"/>
</dbReference>
<proteinExistence type="predicted"/>
<dbReference type="EMBL" id="AFQF01007785">
    <property type="protein sequence ID" value="EGU71729.1"/>
    <property type="molecule type" value="Genomic_DNA"/>
</dbReference>
<evidence type="ECO:0000313" key="7">
    <source>
        <dbReference type="EMBL" id="EGU71729.1"/>
    </source>
</evidence>
<dbReference type="InterPro" id="IPR036259">
    <property type="entry name" value="MFS_trans_sf"/>
</dbReference>
<dbReference type="GO" id="GO:0016020">
    <property type="term" value="C:membrane"/>
    <property type="evidence" value="ECO:0007669"/>
    <property type="project" value="UniProtKB-SubCell"/>
</dbReference>
<dbReference type="PANTHER" id="PTHR10924:SF6">
    <property type="entry name" value="SOLUTE CARRIER FAMILY 49 MEMBER A3"/>
    <property type="match status" value="1"/>
</dbReference>
<keyword evidence="2 6" id="KW-0812">Transmembrane</keyword>
<feature type="transmembrane region" description="Helical" evidence="6">
    <location>
        <begin position="297"/>
        <end position="318"/>
    </location>
</feature>
<keyword evidence="5" id="KW-0325">Glycoprotein</keyword>
<feature type="transmembrane region" description="Helical" evidence="6">
    <location>
        <begin position="116"/>
        <end position="136"/>
    </location>
</feature>
<feature type="transmembrane region" description="Helical" evidence="6">
    <location>
        <begin position="58"/>
        <end position="75"/>
    </location>
</feature>
<feature type="transmembrane region" description="Helical" evidence="6">
    <location>
        <begin position="21"/>
        <end position="38"/>
    </location>
</feature>
<evidence type="ECO:0000256" key="4">
    <source>
        <dbReference type="ARBA" id="ARBA00023136"/>
    </source>
</evidence>
<feature type="non-terminal residue" evidence="7">
    <location>
        <position position="1"/>
    </location>
</feature>
<protein>
    <recommendedName>
        <fullName evidence="8">Major facilitator superfamily (MFS) profile domain-containing protein</fullName>
    </recommendedName>
</protein>
<dbReference type="GO" id="GO:0022857">
    <property type="term" value="F:transmembrane transporter activity"/>
    <property type="evidence" value="ECO:0007669"/>
    <property type="project" value="InterPro"/>
</dbReference>
<evidence type="ECO:0000256" key="5">
    <source>
        <dbReference type="ARBA" id="ARBA00023180"/>
    </source>
</evidence>
<feature type="transmembrane region" description="Helical" evidence="6">
    <location>
        <begin position="324"/>
        <end position="346"/>
    </location>
</feature>
<feature type="transmembrane region" description="Helical" evidence="6">
    <location>
        <begin position="268"/>
        <end position="285"/>
    </location>
</feature>
<evidence type="ECO:0000256" key="1">
    <source>
        <dbReference type="ARBA" id="ARBA00004141"/>
    </source>
</evidence>
<evidence type="ECO:0000256" key="3">
    <source>
        <dbReference type="ARBA" id="ARBA00022989"/>
    </source>
</evidence>
<keyword evidence="4 6" id="KW-0472">Membrane</keyword>
<evidence type="ECO:0008006" key="8">
    <source>
        <dbReference type="Google" id="ProtNLM"/>
    </source>
</evidence>
<feature type="transmembrane region" description="Helical" evidence="6">
    <location>
        <begin position="358"/>
        <end position="382"/>
    </location>
</feature>
<dbReference type="InterPro" id="IPR049680">
    <property type="entry name" value="FLVCR1-2_SLC49-like"/>
</dbReference>
<dbReference type="Gene3D" id="1.20.1250.20">
    <property type="entry name" value="MFS general substrate transporter like domains"/>
    <property type="match status" value="2"/>
</dbReference>
<keyword evidence="3 6" id="KW-1133">Transmembrane helix</keyword>
<sequence>QGVMLDGVSSEVKPKVYKRGYFGLLQVFLLNLCSSIAWVDMSSVVDFAAEYFRTSVPAINWFSTSFLLVALLANYPASLAAHRGLKFSMLVCSAIMIVGTWLMYGGTYIRSFGLSLFGHSVIAIAQPFAIILPAPYSEAWFRSGSRATATAISGLATILGGAVGQYIMSAWIQSTNEVVQGILYQSILLSAICSITVFVPSKPLTSPSLVEKQATTVPVLQELKILATTVELYLIAIPFGLLTGSFNTLSFLIFQICTPYGFTTDQCVNAGLLLVVPGLIASLIAGRLADKFRCHVILLKGLMLLMGASFLAFAWVPTSGSVGFLYGICTTLSIGTIAPAPVSLEFITEILYPLSPELAVAILWAMGQLLGGILTIGCGYMADDNGGLQPAVYLLVALALACPLFTLSLGLWGRHSFVQLRRSEAEDIREN</sequence>
<name>F9GGH8_FUSOF</name>
<feature type="transmembrane region" description="Helical" evidence="6">
    <location>
        <begin position="388"/>
        <end position="412"/>
    </location>
</feature>
<evidence type="ECO:0000256" key="6">
    <source>
        <dbReference type="SAM" id="Phobius"/>
    </source>
</evidence>
<evidence type="ECO:0000256" key="2">
    <source>
        <dbReference type="ARBA" id="ARBA00022692"/>
    </source>
</evidence>
<organism evidence="7">
    <name type="scientific">Fusarium oxysporum (strain Fo5176)</name>
    <name type="common">Fusarium vascular wilt</name>
    <dbReference type="NCBI Taxonomy" id="660025"/>
    <lineage>
        <taxon>Eukaryota</taxon>
        <taxon>Fungi</taxon>
        <taxon>Dikarya</taxon>
        <taxon>Ascomycota</taxon>
        <taxon>Pezizomycotina</taxon>
        <taxon>Sordariomycetes</taxon>
        <taxon>Hypocreomycetidae</taxon>
        <taxon>Hypocreales</taxon>
        <taxon>Nectriaceae</taxon>
        <taxon>Fusarium</taxon>
        <taxon>Fusarium oxysporum species complex</taxon>
    </lineage>
</organism>
<dbReference type="Pfam" id="PF07690">
    <property type="entry name" value="MFS_1"/>
    <property type="match status" value="1"/>
</dbReference>
<gene>
    <name evidence="7" type="ORF">FOXB_17762</name>
</gene>
<feature type="transmembrane region" description="Helical" evidence="6">
    <location>
        <begin position="232"/>
        <end position="256"/>
    </location>
</feature>
<feature type="transmembrane region" description="Helical" evidence="6">
    <location>
        <begin position="148"/>
        <end position="172"/>
    </location>
</feature>
<dbReference type="InterPro" id="IPR011701">
    <property type="entry name" value="MFS"/>
</dbReference>
<feature type="transmembrane region" description="Helical" evidence="6">
    <location>
        <begin position="87"/>
        <end position="104"/>
    </location>
</feature>
<accession>F9GGH8</accession>
<comment type="caution">
    <text evidence="7">The sequence shown here is derived from an EMBL/GenBank/DDBJ whole genome shotgun (WGS) entry which is preliminary data.</text>
</comment>
<dbReference type="PANTHER" id="PTHR10924">
    <property type="entry name" value="MAJOR FACILITATOR SUPERFAMILY PROTEIN-RELATED"/>
    <property type="match status" value="1"/>
</dbReference>
<reference evidence="7" key="1">
    <citation type="journal article" date="2012" name="Mol. Plant Microbe Interact.">
        <title>A highly conserved effector in Fusarium oxysporum is required for full virulence on Arabidopsis.</title>
        <authorList>
            <person name="Thatcher L.F."/>
            <person name="Gardiner D.M."/>
            <person name="Kazan K."/>
            <person name="Manners J."/>
        </authorList>
    </citation>
    <scope>NUCLEOTIDE SEQUENCE [LARGE SCALE GENOMIC DNA]</scope>
    <source>
        <strain evidence="7">Fo5176</strain>
    </source>
</reference>
<comment type="subcellular location">
    <subcellularLocation>
        <location evidence="1">Membrane</location>
        <topology evidence="1">Multi-pass membrane protein</topology>
    </subcellularLocation>
</comment>